<protein>
    <submittedName>
        <fullName evidence="3">Aromatic-ring-hydroxylating dioxygenase subunit beta</fullName>
        <ecNumber evidence="3">1.14.-.-</ecNumber>
    </submittedName>
</protein>
<keyword evidence="2 3" id="KW-0560">Oxidoreductase</keyword>
<comment type="similarity">
    <text evidence="1">Belongs to the bacterial ring-hydroxylating dioxygenase beta subunit family.</text>
</comment>
<organism evidence="3 4">
    <name type="scientific">Conexibacter stalactiti</name>
    <dbReference type="NCBI Taxonomy" id="1940611"/>
    <lineage>
        <taxon>Bacteria</taxon>
        <taxon>Bacillati</taxon>
        <taxon>Actinomycetota</taxon>
        <taxon>Thermoleophilia</taxon>
        <taxon>Solirubrobacterales</taxon>
        <taxon>Conexibacteraceae</taxon>
        <taxon>Conexibacter</taxon>
    </lineage>
</organism>
<dbReference type="Gene3D" id="3.10.450.50">
    <property type="match status" value="1"/>
</dbReference>
<dbReference type="Proteomes" id="UP001284601">
    <property type="component" value="Unassembled WGS sequence"/>
</dbReference>
<dbReference type="InterPro" id="IPR000391">
    <property type="entry name" value="Rng_hydr_dOase-bsu"/>
</dbReference>
<evidence type="ECO:0000313" key="4">
    <source>
        <dbReference type="Proteomes" id="UP001284601"/>
    </source>
</evidence>
<name>A0ABU4HV19_9ACTN</name>
<dbReference type="SUPFAM" id="SSF54427">
    <property type="entry name" value="NTF2-like"/>
    <property type="match status" value="1"/>
</dbReference>
<keyword evidence="3" id="KW-0223">Dioxygenase</keyword>
<dbReference type="PANTHER" id="PTHR41534:SF2">
    <property type="entry name" value="3-PHENYLPROPIONATE_CINNAMIC ACID DIOXYGENASE SUBUNIT BETA"/>
    <property type="match status" value="1"/>
</dbReference>
<dbReference type="CDD" id="cd00667">
    <property type="entry name" value="ring_hydroxylating_dioxygenases_beta"/>
    <property type="match status" value="1"/>
</dbReference>
<evidence type="ECO:0000256" key="2">
    <source>
        <dbReference type="ARBA" id="ARBA00023002"/>
    </source>
</evidence>
<dbReference type="PANTHER" id="PTHR41534">
    <property type="entry name" value="BLR3401 PROTEIN"/>
    <property type="match status" value="1"/>
</dbReference>
<dbReference type="EC" id="1.14.-.-" evidence="3"/>
<comment type="caution">
    <text evidence="3">The sequence shown here is derived from an EMBL/GenBank/DDBJ whole genome shotgun (WGS) entry which is preliminary data.</text>
</comment>
<dbReference type="NCBIfam" id="NF007479">
    <property type="entry name" value="PRK10069.1"/>
    <property type="match status" value="1"/>
</dbReference>
<accession>A0ABU4HV19</accession>
<sequence length="175" mass="20270">MSAVRSGAAVLPNTDEYGRVLEFLHHEAELLDTYKFADWLELFTDDVAYSMPVRTTQFLTDGEGFHEFGFFVDDHATLMTRVKRLETEFAWAETPPSRTRHYVSNLRLERAAEGPELEARINFMVTRTRQDLDYQLFTGVRRDLLVPDGESYKVRRRTILVDQTVITATNLSVLF</sequence>
<dbReference type="EMBL" id="JAWSTH010000074">
    <property type="protein sequence ID" value="MDW5597090.1"/>
    <property type="molecule type" value="Genomic_DNA"/>
</dbReference>
<proteinExistence type="inferred from homology"/>
<dbReference type="GO" id="GO:0051213">
    <property type="term" value="F:dioxygenase activity"/>
    <property type="evidence" value="ECO:0007669"/>
    <property type="project" value="UniProtKB-KW"/>
</dbReference>
<evidence type="ECO:0000256" key="1">
    <source>
        <dbReference type="ARBA" id="ARBA00009570"/>
    </source>
</evidence>
<dbReference type="RefSeq" id="WP_318599546.1">
    <property type="nucleotide sequence ID" value="NZ_JAWSTH010000074.1"/>
</dbReference>
<dbReference type="Pfam" id="PF00866">
    <property type="entry name" value="Ring_hydroxyl_B"/>
    <property type="match status" value="1"/>
</dbReference>
<evidence type="ECO:0000313" key="3">
    <source>
        <dbReference type="EMBL" id="MDW5597090.1"/>
    </source>
</evidence>
<gene>
    <name evidence="3" type="ORF">R7226_22280</name>
</gene>
<dbReference type="InterPro" id="IPR032710">
    <property type="entry name" value="NTF2-like_dom_sf"/>
</dbReference>
<reference evidence="4" key="1">
    <citation type="submission" date="2023-07" db="EMBL/GenBank/DDBJ databases">
        <title>Conexibacter stalactiti sp. nov., isolated from stalactites in a lava cave and emended description of the genus Conexibacter.</title>
        <authorList>
            <person name="Lee S.D."/>
        </authorList>
    </citation>
    <scope>NUCLEOTIDE SEQUENCE [LARGE SCALE GENOMIC DNA]</scope>
    <source>
        <strain evidence="4">KCTC 39840</strain>
    </source>
</reference>
<keyword evidence="4" id="KW-1185">Reference proteome</keyword>